<evidence type="ECO:0000313" key="1">
    <source>
        <dbReference type="EMBL" id="CVK18507.1"/>
    </source>
</evidence>
<protein>
    <submittedName>
        <fullName evidence="1">Uncharacterized protein</fullName>
    </submittedName>
</protein>
<comment type="caution">
    <text evidence="1">The sequence shown here is derived from an EMBL/GenBank/DDBJ whole genome shotgun (WGS) entry which is preliminary data.</text>
</comment>
<name>A0ABM9W0V4_9FIRM</name>
<evidence type="ECO:0000313" key="2">
    <source>
        <dbReference type="Proteomes" id="UP000245702"/>
    </source>
</evidence>
<reference evidence="1 2" key="1">
    <citation type="submission" date="2016-01" db="EMBL/GenBank/DDBJ databases">
        <authorList>
            <person name="Brown R."/>
        </authorList>
    </citation>
    <scope>NUCLEOTIDE SEQUENCE [LARGE SCALE GENOMIC DNA]</scope>
    <source>
        <strain evidence="1">Sporomusa sphaeroides DSM 2875</strain>
    </source>
</reference>
<gene>
    <name evidence="1" type="ORF">SSPH_01145</name>
</gene>
<accession>A0ABM9W0V4</accession>
<dbReference type="EMBL" id="FCOW01000004">
    <property type="protein sequence ID" value="CVK18507.1"/>
    <property type="molecule type" value="Genomic_DNA"/>
</dbReference>
<sequence length="64" mass="7357">MQCINCGRELREDCCQQLTNECIQDKPVCSDQFTCYPRLVVNLKSKHMPTVYKNATRYVARGVG</sequence>
<proteinExistence type="predicted"/>
<keyword evidence="2" id="KW-1185">Reference proteome</keyword>
<organism evidence="1 2">
    <name type="scientific">Sporomusa sphaeroides DSM 2875</name>
    <dbReference type="NCBI Taxonomy" id="1337886"/>
    <lineage>
        <taxon>Bacteria</taxon>
        <taxon>Bacillati</taxon>
        <taxon>Bacillota</taxon>
        <taxon>Negativicutes</taxon>
        <taxon>Selenomonadales</taxon>
        <taxon>Sporomusaceae</taxon>
        <taxon>Sporomusa</taxon>
    </lineage>
</organism>
<dbReference type="Proteomes" id="UP000245702">
    <property type="component" value="Unassembled WGS sequence"/>
</dbReference>